<dbReference type="PANTHER" id="PTHR41368">
    <property type="entry name" value="PROTEIN YGHO"/>
    <property type="match status" value="1"/>
</dbReference>
<dbReference type="SUPFAM" id="SSF55729">
    <property type="entry name" value="Acyl-CoA N-acyltransferases (Nat)"/>
    <property type="match status" value="1"/>
</dbReference>
<feature type="non-terminal residue" evidence="1">
    <location>
        <position position="120"/>
    </location>
</feature>
<protein>
    <recommendedName>
        <fullName evidence="2">N-acetyltransferase domain-containing protein</fullName>
    </recommendedName>
</protein>
<organism evidence="1">
    <name type="scientific">marine sediment metagenome</name>
    <dbReference type="NCBI Taxonomy" id="412755"/>
    <lineage>
        <taxon>unclassified sequences</taxon>
        <taxon>metagenomes</taxon>
        <taxon>ecological metagenomes</taxon>
    </lineage>
</organism>
<proteinExistence type="predicted"/>
<evidence type="ECO:0008006" key="2">
    <source>
        <dbReference type="Google" id="ProtNLM"/>
    </source>
</evidence>
<gene>
    <name evidence="1" type="ORF">S01H4_59923</name>
</gene>
<dbReference type="Gene3D" id="3.40.630.30">
    <property type="match status" value="1"/>
</dbReference>
<dbReference type="InterPro" id="IPR039968">
    <property type="entry name" value="BcerS-like"/>
</dbReference>
<comment type="caution">
    <text evidence="1">The sequence shown here is derived from an EMBL/GenBank/DDBJ whole genome shotgun (WGS) entry which is preliminary data.</text>
</comment>
<dbReference type="PANTHER" id="PTHR41368:SF1">
    <property type="entry name" value="PROTEIN YGHO"/>
    <property type="match status" value="1"/>
</dbReference>
<reference evidence="1" key="1">
    <citation type="journal article" date="2014" name="Front. Microbiol.">
        <title>High frequency of phylogenetically diverse reductive dehalogenase-homologous genes in deep subseafloor sedimentary metagenomes.</title>
        <authorList>
            <person name="Kawai M."/>
            <person name="Futagami T."/>
            <person name="Toyoda A."/>
            <person name="Takaki Y."/>
            <person name="Nishi S."/>
            <person name="Hori S."/>
            <person name="Arai W."/>
            <person name="Tsubouchi T."/>
            <person name="Morono Y."/>
            <person name="Uchiyama I."/>
            <person name="Ito T."/>
            <person name="Fujiyama A."/>
            <person name="Inagaki F."/>
            <person name="Takami H."/>
        </authorList>
    </citation>
    <scope>NUCLEOTIDE SEQUENCE</scope>
    <source>
        <strain evidence="1">Expedition CK06-06</strain>
    </source>
</reference>
<dbReference type="AlphaFoldDB" id="X1CWU6"/>
<accession>X1CWU6</accession>
<name>X1CWU6_9ZZZZ</name>
<evidence type="ECO:0000313" key="1">
    <source>
        <dbReference type="EMBL" id="GAH12317.1"/>
    </source>
</evidence>
<dbReference type="EMBL" id="BART01035230">
    <property type="protein sequence ID" value="GAH12317.1"/>
    <property type="molecule type" value="Genomic_DNA"/>
</dbReference>
<sequence>MGPLMVVRAVDMKNLERESEKVRKIYDKAWSENWGATPLTDEEVKNMEKELKLIIDPELVFIAEYKGEPAGFLMAFPDMNQAIKLANGRLLPFGLLKILWHRHKIKSLRIALLGVLKEYR</sequence>
<dbReference type="InterPro" id="IPR016181">
    <property type="entry name" value="Acyl_CoA_acyltransferase"/>
</dbReference>